<feature type="domain" description="Nucleolar protein 11 C-terminal" evidence="10">
    <location>
        <begin position="401"/>
        <end position="588"/>
    </location>
</feature>
<keyword evidence="3" id="KW-0677">Repeat</keyword>
<feature type="transmembrane region" description="Helical" evidence="8">
    <location>
        <begin position="591"/>
        <end position="617"/>
    </location>
</feature>
<evidence type="ECO:0000256" key="7">
    <source>
        <dbReference type="ARBA" id="ARBA00023242"/>
    </source>
</evidence>
<dbReference type="Proteomes" id="UP000694569">
    <property type="component" value="Unplaced"/>
</dbReference>
<evidence type="ECO:0000256" key="6">
    <source>
        <dbReference type="ARBA" id="ARBA00023163"/>
    </source>
</evidence>
<reference evidence="11" key="1">
    <citation type="submission" date="2025-08" db="UniProtKB">
        <authorList>
            <consortium name="Ensembl"/>
        </authorList>
    </citation>
    <scope>IDENTIFICATION</scope>
</reference>
<dbReference type="PANTHER" id="PTHR15633:SF2">
    <property type="entry name" value="NUCLEOLAR PROTEIN 11"/>
    <property type="match status" value="1"/>
</dbReference>
<dbReference type="GO" id="GO:0005730">
    <property type="term" value="C:nucleolus"/>
    <property type="evidence" value="ECO:0007669"/>
    <property type="project" value="UniProtKB-SubCell"/>
</dbReference>
<protein>
    <submittedName>
        <fullName evidence="11">Nucleolar protein 11</fullName>
    </submittedName>
</protein>
<dbReference type="GO" id="GO:0003723">
    <property type="term" value="F:RNA binding"/>
    <property type="evidence" value="ECO:0007669"/>
    <property type="project" value="TreeGrafter"/>
</dbReference>
<evidence type="ECO:0000259" key="9">
    <source>
        <dbReference type="Pfam" id="PF08168"/>
    </source>
</evidence>
<dbReference type="SUPFAM" id="SSF50978">
    <property type="entry name" value="WD40 repeat-like"/>
    <property type="match status" value="1"/>
</dbReference>
<evidence type="ECO:0000256" key="1">
    <source>
        <dbReference type="ARBA" id="ARBA00004604"/>
    </source>
</evidence>
<dbReference type="InterPro" id="IPR048897">
    <property type="entry name" value="Nol11_C"/>
</dbReference>
<name>A0A8C5R6R3_9ANUR</name>
<dbReference type="InterPro" id="IPR012584">
    <property type="entry name" value="NOL11_N"/>
</dbReference>
<keyword evidence="8" id="KW-1133">Transmembrane helix</keyword>
<dbReference type="InterPro" id="IPR036322">
    <property type="entry name" value="WD40_repeat_dom_sf"/>
</dbReference>
<feature type="domain" description="Nucleolar protein 11 N-terminal" evidence="9">
    <location>
        <begin position="1"/>
        <end position="329"/>
    </location>
</feature>
<evidence type="ECO:0000313" key="12">
    <source>
        <dbReference type="Proteomes" id="UP000694569"/>
    </source>
</evidence>
<evidence type="ECO:0000259" key="10">
    <source>
        <dbReference type="Pfam" id="PF20998"/>
    </source>
</evidence>
<evidence type="ECO:0000256" key="5">
    <source>
        <dbReference type="ARBA" id="ARBA00023159"/>
    </source>
</evidence>
<proteinExistence type="predicted"/>
<dbReference type="PANTHER" id="PTHR15633">
    <property type="entry name" value="NUCLEOLAR PROTEIN 11"/>
    <property type="match status" value="1"/>
</dbReference>
<reference evidence="11" key="2">
    <citation type="submission" date="2025-09" db="UniProtKB">
        <authorList>
            <consortium name="Ensembl"/>
        </authorList>
    </citation>
    <scope>IDENTIFICATION</scope>
</reference>
<dbReference type="Pfam" id="PF08168">
    <property type="entry name" value="NOL11_N"/>
    <property type="match status" value="1"/>
</dbReference>
<keyword evidence="6" id="KW-0804">Transcription</keyword>
<evidence type="ECO:0000256" key="8">
    <source>
        <dbReference type="SAM" id="Phobius"/>
    </source>
</evidence>
<dbReference type="GO" id="GO:0030490">
    <property type="term" value="P:maturation of SSU-rRNA"/>
    <property type="evidence" value="ECO:0007669"/>
    <property type="project" value="InterPro"/>
</dbReference>
<keyword evidence="5" id="KW-0010">Activator</keyword>
<keyword evidence="8" id="KW-0472">Membrane</keyword>
<organism evidence="11 12">
    <name type="scientific">Leptobrachium leishanense</name>
    <name type="common">Leishan spiny toad</name>
    <dbReference type="NCBI Taxonomy" id="445787"/>
    <lineage>
        <taxon>Eukaryota</taxon>
        <taxon>Metazoa</taxon>
        <taxon>Chordata</taxon>
        <taxon>Craniata</taxon>
        <taxon>Vertebrata</taxon>
        <taxon>Euteleostomi</taxon>
        <taxon>Amphibia</taxon>
        <taxon>Batrachia</taxon>
        <taxon>Anura</taxon>
        <taxon>Pelobatoidea</taxon>
        <taxon>Megophryidae</taxon>
        <taxon>Leptobrachium</taxon>
    </lineage>
</organism>
<accession>A0A8C5R6R3</accession>
<sequence>MAAFREEFTLIGVLTGTVCVGGRPEGLKGVESGGEADTVVVTDAGRAVTLYKVSDQKPLGSWTVKQGQVITAPAVYNHGAGEYITVHDDKVIRIWKDSDVNLEKVFKATLSAAVCRIHSLPDCEPVVLFRGGSVQFLDTVLTDPLQEVETVLQDGEGILWSDMYTEGDQSVLVYITQKVSHYLYIWSSNPVVTQKYTLSPCSAGSCVLSFSGSLRNKTYSLTILYASGRVCQGLVSLVRCATEEALAMTPLLQLAEPSENGAVAILDESHIVTLTTSRSKQKDTLSIWNTKFQTVQATKELPLKTSMQLWCHEHKIYVVHGKAVMVVPYFCEPSCLASALGKGRDLQTAGLETVSFANWDALVGNVPNVAEVKKSSSGSRKTHAPENQIPSIVQAALRGHEAVDFHLTIGKVTLGLLNRCQRDPRFYPQSSLTQLIQTTLLSYSSCPDLVTLALEKQDVCLLQLCIQCLPDLPESVICSCLKAFLSVGEDLLRDAPLSTEHVEDYIDVTENPEQASEPSAPDAAVTQNGFSPVALEDDSCDIRTPEPQQQRNAPPTSPVSLKRAVLLNTVLTCPYSETFLLPHLKTLSIGFYWFLYVCLSFLLYAVLDAHFTVVVMLPEAKKLLYKIHKFVKNQVKFYSELNKVEGSLTEIHRMKHQARDSDTYSIEVLELY</sequence>
<evidence type="ECO:0000256" key="2">
    <source>
        <dbReference type="ARBA" id="ARBA00022552"/>
    </source>
</evidence>
<evidence type="ECO:0000313" key="11">
    <source>
        <dbReference type="Ensembl" id="ENSLLEP00000048375.1"/>
    </source>
</evidence>
<keyword evidence="2" id="KW-0698">rRNA processing</keyword>
<comment type="subcellular location">
    <subcellularLocation>
        <location evidence="1">Nucleus</location>
        <location evidence="1">Nucleolus</location>
    </subcellularLocation>
</comment>
<keyword evidence="12" id="KW-1185">Reference proteome</keyword>
<dbReference type="GeneTree" id="ENSGT00390000009760"/>
<evidence type="ECO:0000256" key="3">
    <source>
        <dbReference type="ARBA" id="ARBA00022737"/>
    </source>
</evidence>
<keyword evidence="8" id="KW-0812">Transmembrane</keyword>
<keyword evidence="7" id="KW-0539">Nucleus</keyword>
<evidence type="ECO:0000256" key="4">
    <source>
        <dbReference type="ARBA" id="ARBA00023015"/>
    </source>
</evidence>
<gene>
    <name evidence="11" type="primary">NOL11</name>
</gene>
<dbReference type="AlphaFoldDB" id="A0A8C5R6R3"/>
<dbReference type="InterPro" id="IPR042859">
    <property type="entry name" value="NOL11"/>
</dbReference>
<keyword evidence="4" id="KW-0805">Transcription regulation</keyword>
<dbReference type="OrthoDB" id="6502630at2759"/>
<dbReference type="Pfam" id="PF20998">
    <property type="entry name" value="Nol11_C"/>
    <property type="match status" value="2"/>
</dbReference>
<dbReference type="Ensembl" id="ENSLLET00000050262.1">
    <property type="protein sequence ID" value="ENSLLEP00000048375.1"/>
    <property type="gene ID" value="ENSLLEG00000030498.1"/>
</dbReference>
<feature type="domain" description="Nucleolar protein 11 C-terminal" evidence="10">
    <location>
        <begin position="604"/>
        <end position="672"/>
    </location>
</feature>